<gene>
    <name evidence="1" type="ORF">NIES37_13730</name>
</gene>
<dbReference type="Proteomes" id="UP000218785">
    <property type="component" value="Chromosome"/>
</dbReference>
<protein>
    <recommendedName>
        <fullName evidence="3">InsA N-terminal domain-containing protein</fullName>
    </recommendedName>
</protein>
<evidence type="ECO:0000313" key="1">
    <source>
        <dbReference type="EMBL" id="BAY97431.1"/>
    </source>
</evidence>
<sequence length="136" mass="15489">MPVQLEMDTVASNLIVSYRNSGFHNQKQTSFAKQTVPCPLCNHPHTRKHGKTSKGSQRYFCLSCRQTFSETFNTFYYRRQVNQEDVQIVLQSYADGISLRGISRISGLAYNTVVKIVHAANKKERTIKAGEEESQN</sequence>
<proteinExistence type="predicted"/>
<dbReference type="InterPro" id="IPR051354">
    <property type="entry name" value="Transposase_27_IS1"/>
</dbReference>
<name>A0A1Z4MVJ0_9CYAN</name>
<dbReference type="PANTHER" id="PTHR33293:SF1">
    <property type="entry name" value="INSERTION ELEMENT IS1 1 PROTEIN INSB-RELATED"/>
    <property type="match status" value="1"/>
</dbReference>
<reference evidence="1 2" key="1">
    <citation type="submission" date="2017-06" db="EMBL/GenBank/DDBJ databases">
        <title>Genome sequencing of cyanobaciteial culture collection at National Institute for Environmental Studies (NIES).</title>
        <authorList>
            <person name="Hirose Y."/>
            <person name="Shimura Y."/>
            <person name="Fujisawa T."/>
            <person name="Nakamura Y."/>
            <person name="Kawachi M."/>
        </authorList>
    </citation>
    <scope>NUCLEOTIDE SEQUENCE [LARGE SCALE GENOMIC DNA]</scope>
    <source>
        <strain evidence="1 2">NIES-37</strain>
    </source>
</reference>
<dbReference type="PANTHER" id="PTHR33293">
    <property type="entry name" value="INSERTION ELEMENT IS1 1 PROTEIN INSB-RELATED"/>
    <property type="match status" value="1"/>
</dbReference>
<dbReference type="EMBL" id="AP018248">
    <property type="protein sequence ID" value="BAY97431.1"/>
    <property type="molecule type" value="Genomic_DNA"/>
</dbReference>
<dbReference type="RefSeq" id="WP_096574491.1">
    <property type="nucleotide sequence ID" value="NZ_CAWNJS010000001.1"/>
</dbReference>
<dbReference type="AlphaFoldDB" id="A0A1Z4MVJ0"/>
<dbReference type="KEGG" id="ttq:NIES37_13730"/>
<accession>A0A1Z4MVJ0</accession>
<evidence type="ECO:0000313" key="2">
    <source>
        <dbReference type="Proteomes" id="UP000218785"/>
    </source>
</evidence>
<evidence type="ECO:0008006" key="3">
    <source>
        <dbReference type="Google" id="ProtNLM"/>
    </source>
</evidence>
<keyword evidence="2" id="KW-1185">Reference proteome</keyword>
<organism evidence="1 2">
    <name type="scientific">Tolypothrix tenuis PCC 7101</name>
    <dbReference type="NCBI Taxonomy" id="231146"/>
    <lineage>
        <taxon>Bacteria</taxon>
        <taxon>Bacillati</taxon>
        <taxon>Cyanobacteriota</taxon>
        <taxon>Cyanophyceae</taxon>
        <taxon>Nostocales</taxon>
        <taxon>Tolypothrichaceae</taxon>
        <taxon>Tolypothrix</taxon>
    </lineage>
</organism>